<keyword evidence="3" id="KW-1185">Reference proteome</keyword>
<comment type="caution">
    <text evidence="2">The sequence shown here is derived from an EMBL/GenBank/DDBJ whole genome shotgun (WGS) entry which is preliminary data.</text>
</comment>
<accession>A0A4Y2X5D1</accession>
<dbReference type="AlphaFoldDB" id="A0A4Y2X5D1"/>
<sequence>MASNVGRGYDPPDRTPTPHLQRSRETVTSGERPLTLGVAATLNQTPLPCSARGKQCSQKPDYRGYDREVFFPGEFGEEFYNIIAMKRLLTLVLATTDRASHLQRSRETVAWPLISEGGFT</sequence>
<gene>
    <name evidence="2" type="ORF">AVEN_147479_1</name>
</gene>
<organism evidence="2 3">
    <name type="scientific">Araneus ventricosus</name>
    <name type="common">Orbweaver spider</name>
    <name type="synonym">Epeira ventricosa</name>
    <dbReference type="NCBI Taxonomy" id="182803"/>
    <lineage>
        <taxon>Eukaryota</taxon>
        <taxon>Metazoa</taxon>
        <taxon>Ecdysozoa</taxon>
        <taxon>Arthropoda</taxon>
        <taxon>Chelicerata</taxon>
        <taxon>Arachnida</taxon>
        <taxon>Araneae</taxon>
        <taxon>Araneomorphae</taxon>
        <taxon>Entelegynae</taxon>
        <taxon>Araneoidea</taxon>
        <taxon>Araneidae</taxon>
        <taxon>Araneus</taxon>
    </lineage>
</organism>
<evidence type="ECO:0000256" key="1">
    <source>
        <dbReference type="SAM" id="MobiDB-lite"/>
    </source>
</evidence>
<dbReference type="Proteomes" id="UP000499080">
    <property type="component" value="Unassembled WGS sequence"/>
</dbReference>
<proteinExistence type="predicted"/>
<evidence type="ECO:0000313" key="2">
    <source>
        <dbReference type="EMBL" id="GBO44378.1"/>
    </source>
</evidence>
<dbReference type="EMBL" id="BGPR01071068">
    <property type="protein sequence ID" value="GBO44378.1"/>
    <property type="molecule type" value="Genomic_DNA"/>
</dbReference>
<feature type="region of interest" description="Disordered" evidence="1">
    <location>
        <begin position="1"/>
        <end position="33"/>
    </location>
</feature>
<name>A0A4Y2X5D1_ARAVE</name>
<evidence type="ECO:0000313" key="3">
    <source>
        <dbReference type="Proteomes" id="UP000499080"/>
    </source>
</evidence>
<protein>
    <submittedName>
        <fullName evidence="2">Uncharacterized protein</fullName>
    </submittedName>
</protein>
<reference evidence="2 3" key="1">
    <citation type="journal article" date="2019" name="Sci. Rep.">
        <title>Orb-weaving spider Araneus ventricosus genome elucidates the spidroin gene catalogue.</title>
        <authorList>
            <person name="Kono N."/>
            <person name="Nakamura H."/>
            <person name="Ohtoshi R."/>
            <person name="Moran D.A.P."/>
            <person name="Shinohara A."/>
            <person name="Yoshida Y."/>
            <person name="Fujiwara M."/>
            <person name="Mori M."/>
            <person name="Tomita M."/>
            <person name="Arakawa K."/>
        </authorList>
    </citation>
    <scope>NUCLEOTIDE SEQUENCE [LARGE SCALE GENOMIC DNA]</scope>
</reference>